<comment type="caution">
    <text evidence="2">The sequence shown here is derived from an EMBL/GenBank/DDBJ whole genome shotgun (WGS) entry which is preliminary data.</text>
</comment>
<organism evidence="2 3">
    <name type="scientific">Antribacter soli</name>
    <dbReference type="NCBI Taxonomy" id="2910976"/>
    <lineage>
        <taxon>Bacteria</taxon>
        <taxon>Bacillati</taxon>
        <taxon>Actinomycetota</taxon>
        <taxon>Actinomycetes</taxon>
        <taxon>Micrococcales</taxon>
        <taxon>Promicromonosporaceae</taxon>
        <taxon>Antribacter</taxon>
    </lineage>
</organism>
<dbReference type="EMBL" id="JAKGSG010000060">
    <property type="protein sequence ID" value="MCF4123419.1"/>
    <property type="molecule type" value="Genomic_DNA"/>
</dbReference>
<reference evidence="2" key="1">
    <citation type="submission" date="2022-01" db="EMBL/GenBank/DDBJ databases">
        <title>Antribacter sp. nov., isolated from Guizhou of China.</title>
        <authorList>
            <person name="Chengliang C."/>
            <person name="Ya Z."/>
        </authorList>
    </citation>
    <scope>NUCLEOTIDE SEQUENCE</scope>
    <source>
        <strain evidence="2">KLBMP 9083</strain>
    </source>
</reference>
<dbReference type="EMBL" id="JAKGSG010000006">
    <property type="protein sequence ID" value="MCF4119657.1"/>
    <property type="molecule type" value="Genomic_DNA"/>
</dbReference>
<gene>
    <name evidence="1" type="ORF">L1785_01545</name>
    <name evidence="2" type="ORF">L1785_20845</name>
</gene>
<proteinExistence type="predicted"/>
<dbReference type="RefSeq" id="WP_236087370.1">
    <property type="nucleotide sequence ID" value="NZ_JAKGSG010000006.1"/>
</dbReference>
<dbReference type="Proteomes" id="UP001165405">
    <property type="component" value="Unassembled WGS sequence"/>
</dbReference>
<keyword evidence="3" id="KW-1185">Reference proteome</keyword>
<accession>A0AA41UDT8</accession>
<evidence type="ECO:0000313" key="2">
    <source>
        <dbReference type="EMBL" id="MCF4123419.1"/>
    </source>
</evidence>
<dbReference type="AlphaFoldDB" id="A0AA41UDT8"/>
<evidence type="ECO:0000313" key="3">
    <source>
        <dbReference type="Proteomes" id="UP001165405"/>
    </source>
</evidence>
<protein>
    <submittedName>
        <fullName evidence="2">Uncharacterized protein</fullName>
    </submittedName>
</protein>
<evidence type="ECO:0000313" key="1">
    <source>
        <dbReference type="EMBL" id="MCF4119657.1"/>
    </source>
</evidence>
<sequence>MPDTVVRPRPRTVSAGVVAHDLRSAAVAQAALAAQPGLEVVGSALNVGTLLHRTGPLKAVALEVPPVDDVDVMLLATCLLATGAAVVCFTLADTDVPQQAQLVAAGIALVGVAQLPRELLMSALLPLPQSPAWPGARLW</sequence>
<name>A0AA41UDT8_9MICO</name>